<evidence type="ECO:0000313" key="1">
    <source>
        <dbReference type="EMBL" id="GAA3985721.1"/>
    </source>
</evidence>
<dbReference type="Proteomes" id="UP001500742">
    <property type="component" value="Unassembled WGS sequence"/>
</dbReference>
<accession>A0ABP7QP73</accession>
<organism evidence="1 2">
    <name type="scientific">Mucilaginibacter dorajii</name>
    <dbReference type="NCBI Taxonomy" id="692994"/>
    <lineage>
        <taxon>Bacteria</taxon>
        <taxon>Pseudomonadati</taxon>
        <taxon>Bacteroidota</taxon>
        <taxon>Sphingobacteriia</taxon>
        <taxon>Sphingobacteriales</taxon>
        <taxon>Sphingobacteriaceae</taxon>
        <taxon>Mucilaginibacter</taxon>
    </lineage>
</organism>
<name>A0ABP7QP73_9SPHI</name>
<keyword evidence="2" id="KW-1185">Reference proteome</keyword>
<dbReference type="InterPro" id="IPR021352">
    <property type="entry name" value="DUF2971"/>
</dbReference>
<reference evidence="2" key="1">
    <citation type="journal article" date="2019" name="Int. J. Syst. Evol. Microbiol.">
        <title>The Global Catalogue of Microorganisms (GCM) 10K type strain sequencing project: providing services to taxonomists for standard genome sequencing and annotation.</title>
        <authorList>
            <consortium name="The Broad Institute Genomics Platform"/>
            <consortium name="The Broad Institute Genome Sequencing Center for Infectious Disease"/>
            <person name="Wu L."/>
            <person name="Ma J."/>
        </authorList>
    </citation>
    <scope>NUCLEOTIDE SEQUENCE [LARGE SCALE GENOMIC DNA]</scope>
    <source>
        <strain evidence="2">JCM 16601</strain>
    </source>
</reference>
<dbReference type="EMBL" id="BAAAZC010000029">
    <property type="protein sequence ID" value="GAA3985721.1"/>
    <property type="molecule type" value="Genomic_DNA"/>
</dbReference>
<gene>
    <name evidence="1" type="ORF">GCM10022210_42450</name>
</gene>
<sequence>MAIQEHPFYIPLEENAIIWRYMNLKKFEDILVKKALFFCRADKFTDLNEGTIPKKETENRLKAQRQVSERFGNPFNHDKASENIIALDELHKGMKRSTLVNCWHINRFESGKMWELYVGNDQGVAIQSNKERIERCFGLLTTNIEMSKVRYLDYENDIWFHKDEFPHYSYAAITPLIHKKVEFQHEAEFRVFLINNEAIKNEDYWNDSKGMDVEVNVEDLVEKVIIPPNSDSSFMNKIELIIEKYGFDFNVEKSTFSR</sequence>
<protein>
    <submittedName>
        <fullName evidence="1">DUF2971 domain-containing protein</fullName>
    </submittedName>
</protein>
<comment type="caution">
    <text evidence="1">The sequence shown here is derived from an EMBL/GenBank/DDBJ whole genome shotgun (WGS) entry which is preliminary data.</text>
</comment>
<proteinExistence type="predicted"/>
<evidence type="ECO:0000313" key="2">
    <source>
        <dbReference type="Proteomes" id="UP001500742"/>
    </source>
</evidence>
<dbReference type="RefSeq" id="WP_259089264.1">
    <property type="nucleotide sequence ID" value="NZ_BAAAZC010000029.1"/>
</dbReference>
<dbReference type="Pfam" id="PF11185">
    <property type="entry name" value="DUF2971"/>
    <property type="match status" value="1"/>
</dbReference>